<keyword evidence="6" id="KW-1185">Reference proteome</keyword>
<comment type="similarity">
    <text evidence="1 2">Belongs to the TelA family.</text>
</comment>
<feature type="coiled-coil region" evidence="3">
    <location>
        <begin position="135"/>
        <end position="176"/>
    </location>
</feature>
<dbReference type="RefSeq" id="WP_385942924.1">
    <property type="nucleotide sequence ID" value="NZ_JBHSOZ010000010.1"/>
</dbReference>
<dbReference type="InterPro" id="IPR008863">
    <property type="entry name" value="Toxic_anion-R_TelA"/>
</dbReference>
<accession>A0ABW0YP88</accession>
<evidence type="ECO:0000256" key="2">
    <source>
        <dbReference type="PIRNR" id="PIRNR026508"/>
    </source>
</evidence>
<evidence type="ECO:0000256" key="3">
    <source>
        <dbReference type="SAM" id="Coils"/>
    </source>
</evidence>
<dbReference type="PANTHER" id="PTHR38432:SF1">
    <property type="entry name" value="TELA-LIKE PROTEIN SAOUHSC_01408"/>
    <property type="match status" value="1"/>
</dbReference>
<comment type="caution">
    <text evidence="5">The sequence shown here is derived from an EMBL/GenBank/DDBJ whole genome shotgun (WGS) entry which is preliminary data.</text>
</comment>
<evidence type="ECO:0000256" key="1">
    <source>
        <dbReference type="ARBA" id="ARBA00005541"/>
    </source>
</evidence>
<reference evidence="6" key="1">
    <citation type="journal article" date="2019" name="Int. J. Syst. Evol. Microbiol.">
        <title>The Global Catalogue of Microorganisms (GCM) 10K type strain sequencing project: providing services to taxonomists for standard genome sequencing and annotation.</title>
        <authorList>
            <consortium name="The Broad Institute Genomics Platform"/>
            <consortium name="The Broad Institute Genome Sequencing Center for Infectious Disease"/>
            <person name="Wu L."/>
            <person name="Ma J."/>
        </authorList>
    </citation>
    <scope>NUCLEOTIDE SEQUENCE [LARGE SCALE GENOMIC DNA]</scope>
    <source>
        <strain evidence="6">CECT 7184</strain>
    </source>
</reference>
<name>A0ABW0YP88_9BACI</name>
<organism evidence="5 6">
    <name type="scientific">Thalassorhabdus alkalitolerans</name>
    <dbReference type="NCBI Taxonomy" id="2282697"/>
    <lineage>
        <taxon>Bacteria</taxon>
        <taxon>Bacillati</taxon>
        <taxon>Bacillota</taxon>
        <taxon>Bacilli</taxon>
        <taxon>Bacillales</taxon>
        <taxon>Bacillaceae</taxon>
        <taxon>Thalassorhabdus</taxon>
    </lineage>
</organism>
<evidence type="ECO:0000256" key="4">
    <source>
        <dbReference type="SAM" id="MobiDB-lite"/>
    </source>
</evidence>
<dbReference type="EMBL" id="JBHSOZ010000010">
    <property type="protein sequence ID" value="MFC5714294.1"/>
    <property type="molecule type" value="Genomic_DNA"/>
</dbReference>
<dbReference type="Proteomes" id="UP001596142">
    <property type="component" value="Unassembled WGS sequence"/>
</dbReference>
<evidence type="ECO:0000313" key="6">
    <source>
        <dbReference type="Proteomes" id="UP001596142"/>
    </source>
</evidence>
<keyword evidence="3" id="KW-0175">Coiled coil</keyword>
<sequence>MDEYKNHNLNQETTENAKRDAQDYINNLNKSNVDELLSKISSLGEDEQKQAGDSLEALKRPVSEMMSQKDNELPDKLHELKVIVGELEPEHLEESRVQKVWNKLLRRSPMEQYAQKYQTVEAQVENIIEGLLAGRDKLQEDNVMLEQLKETATARIYELEKQMALGQELNQMLEQEMTKEEWRDNPASLQKGQVRVVSRIKNMSQAVMVLQQSLASVDLILDNNEKLEEAIFNAITMTKNIITVTASIQLALGNQRKVIDAVQNVNEATENMILSNAQMLKSNTEETLKTLEEPAVAIETFRKAYSDVQAAIELTEESNERIVQSGKKFIAELDDLNKEMRTKLLE</sequence>
<feature type="region of interest" description="Disordered" evidence="4">
    <location>
        <begin position="1"/>
        <end position="21"/>
    </location>
</feature>
<evidence type="ECO:0000313" key="5">
    <source>
        <dbReference type="EMBL" id="MFC5714294.1"/>
    </source>
</evidence>
<dbReference type="PANTHER" id="PTHR38432">
    <property type="entry name" value="TELA-LIKE PROTEIN SAOUHSC_01408"/>
    <property type="match status" value="1"/>
</dbReference>
<protein>
    <submittedName>
        <fullName evidence="5">Toxic anion resistance protein</fullName>
    </submittedName>
</protein>
<dbReference type="PIRSF" id="PIRSF026508">
    <property type="entry name" value="TelA"/>
    <property type="match status" value="1"/>
</dbReference>
<gene>
    <name evidence="5" type="ORF">ACFPU1_16205</name>
</gene>
<proteinExistence type="inferred from homology"/>
<dbReference type="Pfam" id="PF05816">
    <property type="entry name" value="TelA"/>
    <property type="match status" value="1"/>
</dbReference>